<comment type="caution">
    <text evidence="1">The sequence shown here is derived from an EMBL/GenBank/DDBJ whole genome shotgun (WGS) entry which is preliminary data.</text>
</comment>
<accession>A0ABV2HAV8</accession>
<evidence type="ECO:0000313" key="2">
    <source>
        <dbReference type="Proteomes" id="UP001549031"/>
    </source>
</evidence>
<name>A0ABV2HAV8_9HYPH</name>
<evidence type="ECO:0000313" key="1">
    <source>
        <dbReference type="EMBL" id="MET3587678.1"/>
    </source>
</evidence>
<keyword evidence="2" id="KW-1185">Reference proteome</keyword>
<reference evidence="1 2" key="1">
    <citation type="submission" date="2024-06" db="EMBL/GenBank/DDBJ databases">
        <title>Genomic Encyclopedia of Type Strains, Phase IV (KMG-IV): sequencing the most valuable type-strain genomes for metagenomic binning, comparative biology and taxonomic classification.</title>
        <authorList>
            <person name="Goeker M."/>
        </authorList>
    </citation>
    <scope>NUCLEOTIDE SEQUENCE [LARGE SCALE GENOMIC DNA]</scope>
    <source>
        <strain evidence="1 2">DSM 105042</strain>
    </source>
</reference>
<dbReference type="Proteomes" id="UP001549031">
    <property type="component" value="Unassembled WGS sequence"/>
</dbReference>
<organism evidence="1 2">
    <name type="scientific">Pseudorhizobium tarimense</name>
    <dbReference type="NCBI Taxonomy" id="1079109"/>
    <lineage>
        <taxon>Bacteria</taxon>
        <taxon>Pseudomonadati</taxon>
        <taxon>Pseudomonadota</taxon>
        <taxon>Alphaproteobacteria</taxon>
        <taxon>Hyphomicrobiales</taxon>
        <taxon>Rhizobiaceae</taxon>
        <taxon>Rhizobium/Agrobacterium group</taxon>
        <taxon>Pseudorhizobium</taxon>
    </lineage>
</organism>
<dbReference type="EMBL" id="JBEPLJ010000015">
    <property type="protein sequence ID" value="MET3587678.1"/>
    <property type="molecule type" value="Genomic_DNA"/>
</dbReference>
<sequence length="74" mass="7949">MTITRDEIRHVLGPVGNTLAAEIAATGANARELSEAWAWVNSDEALINDGRPLPGGRVAELAALLEVEEEEDPR</sequence>
<protein>
    <submittedName>
        <fullName evidence="1">Uncharacterized protein</fullName>
    </submittedName>
</protein>
<dbReference type="RefSeq" id="WP_247245493.1">
    <property type="nucleotide sequence ID" value="NZ_JALJRA010000016.1"/>
</dbReference>
<proteinExistence type="predicted"/>
<gene>
    <name evidence="1" type="ORF">ABID21_003806</name>
</gene>